<dbReference type="AlphaFoldDB" id="A0AA38ZLL3"/>
<keyword evidence="5" id="KW-0862">Zinc</keyword>
<dbReference type="InterPro" id="IPR013083">
    <property type="entry name" value="Znf_RING/FYVE/PHD"/>
</dbReference>
<protein>
    <recommendedName>
        <fullName evidence="2">RING-type E3 ubiquitin transferase</fullName>
        <ecNumber evidence="2">2.3.2.27</ecNumber>
    </recommendedName>
</protein>
<proteinExistence type="predicted"/>
<evidence type="ECO:0000256" key="3">
    <source>
        <dbReference type="ARBA" id="ARBA00022723"/>
    </source>
</evidence>
<keyword evidence="3" id="KW-0479">Metal-binding</keyword>
<dbReference type="PROSITE" id="PS50089">
    <property type="entry name" value="ZF_RING_2"/>
    <property type="match status" value="1"/>
</dbReference>
<dbReference type="GO" id="GO:0061630">
    <property type="term" value="F:ubiquitin protein ligase activity"/>
    <property type="evidence" value="ECO:0007669"/>
    <property type="project" value="UniProtKB-EC"/>
</dbReference>
<keyword evidence="9" id="KW-1185">Reference proteome</keyword>
<dbReference type="PANTHER" id="PTHR15710">
    <property type="entry name" value="E3 UBIQUITIN-PROTEIN LIGASE PRAJA"/>
    <property type="match status" value="1"/>
</dbReference>
<gene>
    <name evidence="8" type="ORF">PVL29_013485</name>
</gene>
<keyword evidence="4 6" id="KW-0863">Zinc-finger</keyword>
<dbReference type="InterPro" id="IPR001841">
    <property type="entry name" value="Znf_RING"/>
</dbReference>
<evidence type="ECO:0000256" key="1">
    <source>
        <dbReference type="ARBA" id="ARBA00000900"/>
    </source>
</evidence>
<evidence type="ECO:0000313" key="8">
    <source>
        <dbReference type="EMBL" id="KAJ9691320.1"/>
    </source>
</evidence>
<dbReference type="PANTHER" id="PTHR15710:SF196">
    <property type="entry name" value="F6A14.12 PROTEIN-RELATED"/>
    <property type="match status" value="1"/>
</dbReference>
<feature type="domain" description="RING-type" evidence="7">
    <location>
        <begin position="182"/>
        <end position="223"/>
    </location>
</feature>
<dbReference type="Gene3D" id="3.30.40.10">
    <property type="entry name" value="Zinc/RING finger domain, C3HC4 (zinc finger)"/>
    <property type="match status" value="1"/>
</dbReference>
<dbReference type="GO" id="GO:0005737">
    <property type="term" value="C:cytoplasm"/>
    <property type="evidence" value="ECO:0007669"/>
    <property type="project" value="TreeGrafter"/>
</dbReference>
<dbReference type="GO" id="GO:0008270">
    <property type="term" value="F:zinc ion binding"/>
    <property type="evidence" value="ECO:0007669"/>
    <property type="project" value="UniProtKB-KW"/>
</dbReference>
<evidence type="ECO:0000256" key="4">
    <source>
        <dbReference type="ARBA" id="ARBA00022771"/>
    </source>
</evidence>
<dbReference type="SMART" id="SM00184">
    <property type="entry name" value="RING"/>
    <property type="match status" value="1"/>
</dbReference>
<dbReference type="EC" id="2.3.2.27" evidence="2"/>
<evidence type="ECO:0000256" key="2">
    <source>
        <dbReference type="ARBA" id="ARBA00012483"/>
    </source>
</evidence>
<evidence type="ECO:0000313" key="9">
    <source>
        <dbReference type="Proteomes" id="UP001168098"/>
    </source>
</evidence>
<name>A0AA38ZLL3_VITRO</name>
<reference evidence="8 9" key="1">
    <citation type="journal article" date="2023" name="BMC Biotechnol.">
        <title>Vitis rotundifolia cv Carlos genome sequencing.</title>
        <authorList>
            <person name="Huff M."/>
            <person name="Hulse-Kemp A."/>
            <person name="Scheffler B."/>
            <person name="Youngblood R."/>
            <person name="Simpson S."/>
            <person name="Babiker E."/>
            <person name="Staton M."/>
        </authorList>
    </citation>
    <scope>NUCLEOTIDE SEQUENCE [LARGE SCALE GENOMIC DNA]</scope>
    <source>
        <tissue evidence="8">Leaf</tissue>
    </source>
</reference>
<evidence type="ECO:0000256" key="6">
    <source>
        <dbReference type="PROSITE-ProRule" id="PRU00175"/>
    </source>
</evidence>
<sequence>MPNNRHQEHLVMDDIQRVESWDFIPIRLLRYETAQYYFPSTPGDTVGMLIKEDDTFIMEQIFKIRHDVLISYPAADSFFSPVLRNYGVSPDDQVRIIRQVSALACSMKLPIVRSIAVFIMDVIVVDINESQELWEILDLYGEEDHEDIDMDMEEDQMIKTVPATKSSIDKLEKVGLDLSQDCSICLESLPIGLQVVRMPCSHVFHSDCIVKWLERSCLCPMCRFQMPCVH</sequence>
<dbReference type="GO" id="GO:0016567">
    <property type="term" value="P:protein ubiquitination"/>
    <property type="evidence" value="ECO:0007669"/>
    <property type="project" value="TreeGrafter"/>
</dbReference>
<comment type="catalytic activity">
    <reaction evidence="1">
        <text>S-ubiquitinyl-[E2 ubiquitin-conjugating enzyme]-L-cysteine + [acceptor protein]-L-lysine = [E2 ubiquitin-conjugating enzyme]-L-cysteine + N(6)-ubiquitinyl-[acceptor protein]-L-lysine.</text>
        <dbReference type="EC" id="2.3.2.27"/>
    </reaction>
</comment>
<dbReference type="Pfam" id="PF13639">
    <property type="entry name" value="zf-RING_2"/>
    <property type="match status" value="1"/>
</dbReference>
<organism evidence="8 9">
    <name type="scientific">Vitis rotundifolia</name>
    <name type="common">Muscadine grape</name>
    <dbReference type="NCBI Taxonomy" id="103349"/>
    <lineage>
        <taxon>Eukaryota</taxon>
        <taxon>Viridiplantae</taxon>
        <taxon>Streptophyta</taxon>
        <taxon>Embryophyta</taxon>
        <taxon>Tracheophyta</taxon>
        <taxon>Spermatophyta</taxon>
        <taxon>Magnoliopsida</taxon>
        <taxon>eudicotyledons</taxon>
        <taxon>Gunneridae</taxon>
        <taxon>Pentapetalae</taxon>
        <taxon>rosids</taxon>
        <taxon>Vitales</taxon>
        <taxon>Vitaceae</taxon>
        <taxon>Viteae</taxon>
        <taxon>Vitis</taxon>
    </lineage>
</organism>
<dbReference type="CDD" id="cd16454">
    <property type="entry name" value="RING-H2_PA-TM-RING"/>
    <property type="match status" value="1"/>
</dbReference>
<dbReference type="Proteomes" id="UP001168098">
    <property type="component" value="Unassembled WGS sequence"/>
</dbReference>
<evidence type="ECO:0000259" key="7">
    <source>
        <dbReference type="PROSITE" id="PS50089"/>
    </source>
</evidence>
<evidence type="ECO:0000256" key="5">
    <source>
        <dbReference type="ARBA" id="ARBA00022833"/>
    </source>
</evidence>
<comment type="caution">
    <text evidence="8">The sequence shown here is derived from an EMBL/GenBank/DDBJ whole genome shotgun (WGS) entry which is preliminary data.</text>
</comment>
<dbReference type="EMBL" id="JARBHA010000010">
    <property type="protein sequence ID" value="KAJ9691320.1"/>
    <property type="molecule type" value="Genomic_DNA"/>
</dbReference>
<dbReference type="SUPFAM" id="SSF57850">
    <property type="entry name" value="RING/U-box"/>
    <property type="match status" value="1"/>
</dbReference>
<accession>A0AA38ZLL3</accession>